<dbReference type="Pfam" id="PF11060">
    <property type="entry name" value="DUF2861"/>
    <property type="match status" value="1"/>
</dbReference>
<accession>A0ABS6DK61</accession>
<keyword evidence="3" id="KW-1185">Reference proteome</keyword>
<protein>
    <submittedName>
        <fullName evidence="2">DUF2861 family protein</fullName>
    </submittedName>
</protein>
<dbReference type="InterPro" id="IPR021290">
    <property type="entry name" value="DUF2861"/>
</dbReference>
<dbReference type="RefSeq" id="WP_216376566.1">
    <property type="nucleotide sequence ID" value="NZ_JAGRYT010000003.1"/>
</dbReference>
<dbReference type="Proteomes" id="UP000686327">
    <property type="component" value="Unassembled WGS sequence"/>
</dbReference>
<evidence type="ECO:0000313" key="3">
    <source>
        <dbReference type="Proteomes" id="UP000686327"/>
    </source>
</evidence>
<evidence type="ECO:0000256" key="1">
    <source>
        <dbReference type="SAM" id="SignalP"/>
    </source>
</evidence>
<gene>
    <name evidence="2" type="ORF">KC222_16490</name>
</gene>
<proteinExistence type="predicted"/>
<name>A0ABS6DK61_9ENTR</name>
<feature type="signal peptide" evidence="1">
    <location>
        <begin position="1"/>
        <end position="17"/>
    </location>
</feature>
<dbReference type="EMBL" id="JAGRYU010000030">
    <property type="protein sequence ID" value="MBU4683606.1"/>
    <property type="molecule type" value="Genomic_DNA"/>
</dbReference>
<reference evidence="3" key="1">
    <citation type="submission" date="2023-07" db="EMBL/GenBank/DDBJ databases">
        <title>Cedecea davisae an AmpC producer and its therapeutic implications.</title>
        <authorList>
            <person name="Notter J."/>
        </authorList>
    </citation>
    <scope>NUCLEOTIDE SEQUENCE [LARGE SCALE GENOMIC DNA]</scope>
    <source>
        <strain evidence="3">1</strain>
    </source>
</reference>
<keyword evidence="1" id="KW-0732">Signal</keyword>
<comment type="caution">
    <text evidence="2">The sequence shown here is derived from an EMBL/GenBank/DDBJ whole genome shotgun (WGS) entry which is preliminary data.</text>
</comment>
<sequence length="271" mass="30496">MKLRLIAAFIFPLNLQAALPETPLEPVYHQLFNQRGDLAYGQLTDVWPQLNSQAQRQAWEKALNAVVSHQCGKDLPSAVPAWLDDITLTLMQRDMPLSRIYRITLSGNSPRHDLRVSLLLPGGKEALSAMPVEYSPEVEFRVESEEFNQPLNEGVYLLTVSSGGQQWRQPLALQGINGLRRAQLQGHKIILHTPQVEASCPEPWLEQSLLKRDDYSQIWWQRSDKMALAAWPAEPVENLWATVAVVSAENRGSVTVRTEHRLAGPLATLQN</sequence>
<organism evidence="2 3">
    <name type="scientific">Cedecea davisae</name>
    <dbReference type="NCBI Taxonomy" id="158484"/>
    <lineage>
        <taxon>Bacteria</taxon>
        <taxon>Pseudomonadati</taxon>
        <taxon>Pseudomonadota</taxon>
        <taxon>Gammaproteobacteria</taxon>
        <taxon>Enterobacterales</taxon>
        <taxon>Enterobacteriaceae</taxon>
        <taxon>Cedecea</taxon>
    </lineage>
</organism>
<feature type="chain" id="PRO_5046818261" evidence="1">
    <location>
        <begin position="18"/>
        <end position="271"/>
    </location>
</feature>
<evidence type="ECO:0000313" key="2">
    <source>
        <dbReference type="EMBL" id="MBU4683606.1"/>
    </source>
</evidence>